<proteinExistence type="predicted"/>
<dbReference type="Proteomes" id="UP000886845">
    <property type="component" value="Unassembled WGS sequence"/>
</dbReference>
<feature type="chain" id="PRO_5038340169" evidence="1">
    <location>
        <begin position="24"/>
        <end position="301"/>
    </location>
</feature>
<dbReference type="AlphaFoldDB" id="A0A9D1NM52"/>
<keyword evidence="1" id="KW-0732">Signal</keyword>
<accession>A0A9D1NM52</accession>
<sequence>MKRRTFLMSGAALAVAAPTATLAAAEAPAPGGPKSKVVAVRNGEPEALFRKGIAALGGIAAFVRPGQKVVVKPNIGWDRAPEYGANTNPALVGEIVRQCLAAGAAQVEVFDHTCNNWERCYRNSGVAEAVARAGGKMVEAHDRDAYREVSRPAAGSMKTALIHRAILDADVFINVPILKHHGGARVTAALKNFMGLVWDRQYMHAHDLDQCIADAALYRKPDLNVIDAYRIMPTNGPRGVTLNDVRTVKYQILSTDIVAADVLACKLLRTPPETVRYLAHAAKLGLGTDDESRLDIVRLEA</sequence>
<organism evidence="3 4">
    <name type="scientific">Candidatus Spyradenecus faecavium</name>
    <dbReference type="NCBI Taxonomy" id="2840947"/>
    <lineage>
        <taxon>Bacteria</taxon>
        <taxon>Pseudomonadati</taxon>
        <taxon>Lentisphaerota</taxon>
        <taxon>Lentisphaeria</taxon>
        <taxon>Lentisphaerales</taxon>
        <taxon>Lentisphaeraceae</taxon>
        <taxon>Lentisphaeraceae incertae sedis</taxon>
        <taxon>Candidatus Spyradenecus</taxon>
    </lineage>
</organism>
<name>A0A9D1NM52_9BACT</name>
<feature type="domain" description="DUF362" evidence="2">
    <location>
        <begin position="69"/>
        <end position="266"/>
    </location>
</feature>
<gene>
    <name evidence="3" type="ORF">IAC79_00315</name>
</gene>
<comment type="caution">
    <text evidence="3">The sequence shown here is derived from an EMBL/GenBank/DDBJ whole genome shotgun (WGS) entry which is preliminary data.</text>
</comment>
<dbReference type="EMBL" id="DVOR01000009">
    <property type="protein sequence ID" value="HIV08544.1"/>
    <property type="molecule type" value="Genomic_DNA"/>
</dbReference>
<dbReference type="PROSITE" id="PS51318">
    <property type="entry name" value="TAT"/>
    <property type="match status" value="1"/>
</dbReference>
<evidence type="ECO:0000313" key="4">
    <source>
        <dbReference type="Proteomes" id="UP000886845"/>
    </source>
</evidence>
<evidence type="ECO:0000313" key="3">
    <source>
        <dbReference type="EMBL" id="HIV08544.1"/>
    </source>
</evidence>
<protein>
    <submittedName>
        <fullName evidence="3">DUF362 domain-containing protein</fullName>
    </submittedName>
</protein>
<dbReference type="InterPro" id="IPR007160">
    <property type="entry name" value="DUF362"/>
</dbReference>
<feature type="signal peptide" evidence="1">
    <location>
        <begin position="1"/>
        <end position="23"/>
    </location>
</feature>
<evidence type="ECO:0000259" key="2">
    <source>
        <dbReference type="Pfam" id="PF04015"/>
    </source>
</evidence>
<reference evidence="3" key="2">
    <citation type="journal article" date="2021" name="PeerJ">
        <title>Extensive microbial diversity within the chicken gut microbiome revealed by metagenomics and culture.</title>
        <authorList>
            <person name="Gilroy R."/>
            <person name="Ravi A."/>
            <person name="Getino M."/>
            <person name="Pursley I."/>
            <person name="Horton D.L."/>
            <person name="Alikhan N.F."/>
            <person name="Baker D."/>
            <person name="Gharbi K."/>
            <person name="Hall N."/>
            <person name="Watson M."/>
            <person name="Adriaenssens E.M."/>
            <person name="Foster-Nyarko E."/>
            <person name="Jarju S."/>
            <person name="Secka A."/>
            <person name="Antonio M."/>
            <person name="Oren A."/>
            <person name="Chaudhuri R.R."/>
            <person name="La Ragione R."/>
            <person name="Hildebrand F."/>
            <person name="Pallen M.J."/>
        </authorList>
    </citation>
    <scope>NUCLEOTIDE SEQUENCE</scope>
    <source>
        <strain evidence="3">35461</strain>
    </source>
</reference>
<dbReference type="Pfam" id="PF04015">
    <property type="entry name" value="DUF362"/>
    <property type="match status" value="1"/>
</dbReference>
<reference evidence="3" key="1">
    <citation type="submission" date="2020-10" db="EMBL/GenBank/DDBJ databases">
        <authorList>
            <person name="Gilroy R."/>
        </authorList>
    </citation>
    <scope>NUCLEOTIDE SEQUENCE</scope>
    <source>
        <strain evidence="3">35461</strain>
    </source>
</reference>
<evidence type="ECO:0000256" key="1">
    <source>
        <dbReference type="SAM" id="SignalP"/>
    </source>
</evidence>
<dbReference type="InterPro" id="IPR006311">
    <property type="entry name" value="TAT_signal"/>
</dbReference>